<evidence type="ECO:0000313" key="1">
    <source>
        <dbReference type="EMBL" id="ETL35470.1"/>
    </source>
</evidence>
<protein>
    <submittedName>
        <fullName evidence="1">Uncharacterized protein</fullName>
    </submittedName>
</protein>
<organism evidence="1">
    <name type="scientific">Phytophthora nicotianae</name>
    <name type="common">Potato buckeye rot agent</name>
    <name type="synonym">Phytophthora parasitica</name>
    <dbReference type="NCBI Taxonomy" id="4792"/>
    <lineage>
        <taxon>Eukaryota</taxon>
        <taxon>Sar</taxon>
        <taxon>Stramenopiles</taxon>
        <taxon>Oomycota</taxon>
        <taxon>Peronosporomycetes</taxon>
        <taxon>Peronosporales</taxon>
        <taxon>Peronosporaceae</taxon>
        <taxon>Phytophthora</taxon>
    </lineage>
</organism>
<gene>
    <name evidence="1" type="ORF">L916_12402</name>
</gene>
<proteinExistence type="predicted"/>
<dbReference type="VEuPathDB" id="FungiDB:PPTG_14322"/>
<dbReference type="EMBL" id="KI673999">
    <property type="protein sequence ID" value="ETL35470.1"/>
    <property type="molecule type" value="Genomic_DNA"/>
</dbReference>
<accession>W2IN14</accession>
<name>W2IN14_PHYNI</name>
<dbReference type="Proteomes" id="UP000053864">
    <property type="component" value="Unassembled WGS sequence"/>
</dbReference>
<reference evidence="1" key="1">
    <citation type="submission" date="2013-11" db="EMBL/GenBank/DDBJ databases">
        <title>The Genome Sequence of Phytophthora parasitica CJ05E6.</title>
        <authorList>
            <consortium name="The Broad Institute Genomics Platform"/>
            <person name="Russ C."/>
            <person name="Tyler B."/>
            <person name="Panabieres F."/>
            <person name="Shan W."/>
            <person name="Tripathy S."/>
            <person name="Grunwald N."/>
            <person name="Machado M."/>
            <person name="Johnson C.S."/>
            <person name="Arredondo F."/>
            <person name="Hong C."/>
            <person name="Coffey M."/>
            <person name="Young S.K."/>
            <person name="Zeng Q."/>
            <person name="Gargeya S."/>
            <person name="Fitzgerald M."/>
            <person name="Abouelleil A."/>
            <person name="Alvarado L."/>
            <person name="Chapman S.B."/>
            <person name="Gainer-Dewar J."/>
            <person name="Goldberg J."/>
            <person name="Griggs A."/>
            <person name="Gujja S."/>
            <person name="Hansen M."/>
            <person name="Howarth C."/>
            <person name="Imamovic A."/>
            <person name="Ireland A."/>
            <person name="Larimer J."/>
            <person name="McCowan C."/>
            <person name="Murphy C."/>
            <person name="Pearson M."/>
            <person name="Poon T.W."/>
            <person name="Priest M."/>
            <person name="Roberts A."/>
            <person name="Saif S."/>
            <person name="Shea T."/>
            <person name="Sykes S."/>
            <person name="Wortman J."/>
            <person name="Nusbaum C."/>
            <person name="Birren B."/>
        </authorList>
    </citation>
    <scope>NUCLEOTIDE SEQUENCE [LARGE SCALE GENOMIC DNA]</scope>
    <source>
        <strain evidence="1">CJ05E6</strain>
    </source>
</reference>
<sequence>MDVAELARRVHADGFVALPVATYEVPASVVEQLRTQVLNRYEEFLTEAANKKLDLKLRENAERLPGFYVREGDSGSCSLRGYEVAQGHGYILATSAQGTLRTR</sequence>
<dbReference type="AlphaFoldDB" id="W2IN14"/>